<reference evidence="1 2" key="1">
    <citation type="journal article" date="2024" name="J Genomics">
        <title>Draft genome sequencing and assembly of Favolaschia claudopus CIRM-BRFM 2984 isolated from oak limbs.</title>
        <authorList>
            <person name="Navarro D."/>
            <person name="Drula E."/>
            <person name="Chaduli D."/>
            <person name="Cazenave R."/>
            <person name="Ahrendt S."/>
            <person name="Wang J."/>
            <person name="Lipzen A."/>
            <person name="Daum C."/>
            <person name="Barry K."/>
            <person name="Grigoriev I.V."/>
            <person name="Favel A."/>
            <person name="Rosso M.N."/>
            <person name="Martin F."/>
        </authorList>
    </citation>
    <scope>NUCLEOTIDE SEQUENCE [LARGE SCALE GENOMIC DNA]</scope>
    <source>
        <strain evidence="1 2">CIRM-BRFM 2984</strain>
    </source>
</reference>
<dbReference type="Proteomes" id="UP001362999">
    <property type="component" value="Unassembled WGS sequence"/>
</dbReference>
<accession>A0AAW0DXR3</accession>
<evidence type="ECO:0000313" key="1">
    <source>
        <dbReference type="EMBL" id="KAK7056080.1"/>
    </source>
</evidence>
<name>A0AAW0DXR3_9AGAR</name>
<proteinExistence type="predicted"/>
<evidence type="ECO:0000313" key="2">
    <source>
        <dbReference type="Proteomes" id="UP001362999"/>
    </source>
</evidence>
<keyword evidence="2" id="KW-1185">Reference proteome</keyword>
<comment type="caution">
    <text evidence="1">The sequence shown here is derived from an EMBL/GenBank/DDBJ whole genome shotgun (WGS) entry which is preliminary data.</text>
</comment>
<dbReference type="AlphaFoldDB" id="A0AAW0DXR3"/>
<gene>
    <name evidence="1" type="ORF">R3P38DRAFT_2850336</name>
</gene>
<protein>
    <submittedName>
        <fullName evidence="1">Uncharacterized protein</fullName>
    </submittedName>
</protein>
<sequence length="102" mass="11496">MDHDPCAASRFFSASTTTSRASSRRRSDRCSVTWPSRRASRSSWRKRITYRSASDAAIADTTNTFCQTTRVISSISSNHRLFISAFTIAPKVIYDDTYSNKS</sequence>
<dbReference type="EMBL" id="JAWWNJ010000005">
    <property type="protein sequence ID" value="KAK7056080.1"/>
    <property type="molecule type" value="Genomic_DNA"/>
</dbReference>
<organism evidence="1 2">
    <name type="scientific">Favolaschia claudopus</name>
    <dbReference type="NCBI Taxonomy" id="2862362"/>
    <lineage>
        <taxon>Eukaryota</taxon>
        <taxon>Fungi</taxon>
        <taxon>Dikarya</taxon>
        <taxon>Basidiomycota</taxon>
        <taxon>Agaricomycotina</taxon>
        <taxon>Agaricomycetes</taxon>
        <taxon>Agaricomycetidae</taxon>
        <taxon>Agaricales</taxon>
        <taxon>Marasmiineae</taxon>
        <taxon>Mycenaceae</taxon>
        <taxon>Favolaschia</taxon>
    </lineage>
</organism>